<accession>A0ABV9RUJ5</accession>
<protein>
    <recommendedName>
        <fullName evidence="3">FXSXX-COOH protein</fullName>
    </recommendedName>
</protein>
<organism evidence="1 2">
    <name type="scientific">Actinophytocola glycyrrhizae</name>
    <dbReference type="NCBI Taxonomy" id="2044873"/>
    <lineage>
        <taxon>Bacteria</taxon>
        <taxon>Bacillati</taxon>
        <taxon>Actinomycetota</taxon>
        <taxon>Actinomycetes</taxon>
        <taxon>Pseudonocardiales</taxon>
        <taxon>Pseudonocardiaceae</taxon>
    </lineage>
</organism>
<keyword evidence="2" id="KW-1185">Reference proteome</keyword>
<reference evidence="2" key="1">
    <citation type="journal article" date="2019" name="Int. J. Syst. Evol. Microbiol.">
        <title>The Global Catalogue of Microorganisms (GCM) 10K type strain sequencing project: providing services to taxonomists for standard genome sequencing and annotation.</title>
        <authorList>
            <consortium name="The Broad Institute Genomics Platform"/>
            <consortium name="The Broad Institute Genome Sequencing Center for Infectious Disease"/>
            <person name="Wu L."/>
            <person name="Ma J."/>
        </authorList>
    </citation>
    <scope>NUCLEOTIDE SEQUENCE [LARGE SCALE GENOMIC DNA]</scope>
    <source>
        <strain evidence="2">ZS-22-S1</strain>
    </source>
</reference>
<dbReference type="EMBL" id="JBHSIS010000002">
    <property type="protein sequence ID" value="MFC4852997.1"/>
    <property type="molecule type" value="Genomic_DNA"/>
</dbReference>
<dbReference type="Proteomes" id="UP001595859">
    <property type="component" value="Unassembled WGS sequence"/>
</dbReference>
<name>A0ABV9RUJ5_9PSEU</name>
<evidence type="ECO:0008006" key="3">
    <source>
        <dbReference type="Google" id="ProtNLM"/>
    </source>
</evidence>
<sequence length="57" mass="6087">MDDISIDLGTDLADLSDVLLEDLRTADDTPLAHSIRRVLAESADDTASVVAGHETHI</sequence>
<evidence type="ECO:0000313" key="1">
    <source>
        <dbReference type="EMBL" id="MFC4852997.1"/>
    </source>
</evidence>
<comment type="caution">
    <text evidence="1">The sequence shown here is derived from an EMBL/GenBank/DDBJ whole genome shotgun (WGS) entry which is preliminary data.</text>
</comment>
<evidence type="ECO:0000313" key="2">
    <source>
        <dbReference type="Proteomes" id="UP001595859"/>
    </source>
</evidence>
<proteinExistence type="predicted"/>
<gene>
    <name evidence="1" type="ORF">ACFPCV_05740</name>
</gene>
<dbReference type="RefSeq" id="WP_378054944.1">
    <property type="nucleotide sequence ID" value="NZ_JBHSIS010000002.1"/>
</dbReference>